<keyword evidence="1" id="KW-0812">Transmembrane</keyword>
<evidence type="ECO:0000313" key="3">
    <source>
        <dbReference type="EMBL" id="ANF23635.1"/>
    </source>
</evidence>
<proteinExistence type="predicted"/>
<organism evidence="3 4">
    <name type="scientific">Thermococcus piezophilus</name>
    <dbReference type="NCBI Taxonomy" id="1712654"/>
    <lineage>
        <taxon>Archaea</taxon>
        <taxon>Methanobacteriati</taxon>
        <taxon>Methanobacteriota</taxon>
        <taxon>Thermococci</taxon>
        <taxon>Thermococcales</taxon>
        <taxon>Thermococcaceae</taxon>
        <taxon>Thermococcus</taxon>
    </lineage>
</organism>
<feature type="transmembrane region" description="Helical" evidence="1">
    <location>
        <begin position="72"/>
        <end position="90"/>
    </location>
</feature>
<dbReference type="AlphaFoldDB" id="A0A172WK19"/>
<keyword evidence="1" id="KW-1133">Transmembrane helix</keyword>
<sequence>MKALYGALFSFLLLLFTLLGSTAVHGGVTVFNIEWFFFFVNLTLLAMAGYVVKIMLSEGLDREERKRKKRNVLATIITILAFFVAIKLLLDKRTEKLFEGPDAVKTIEGALDYITSGGVQVVLRELPAVFYLLPFIIFLLIAGTALWRRKRKVEFEVRFNPEMRYEALKGTPAERVIKMYKNVVAGLVMKGYPYRKSWTHWEHEEKLREIFPDLDDLDVLTRIFEKAKYAGRLSDGDVEVARESYERLMDFLR</sequence>
<evidence type="ECO:0000259" key="2">
    <source>
        <dbReference type="Pfam" id="PF13559"/>
    </source>
</evidence>
<feature type="transmembrane region" description="Helical" evidence="1">
    <location>
        <begin position="128"/>
        <end position="147"/>
    </location>
</feature>
<dbReference type="STRING" id="1712654.A7C91_09995"/>
<dbReference type="InterPro" id="IPR025403">
    <property type="entry name" value="TgpA-like_C"/>
</dbReference>
<keyword evidence="1" id="KW-0472">Membrane</keyword>
<reference evidence="4" key="1">
    <citation type="journal article" date="2016" name="Syst. Appl. Microbiol.">
        <title>Thermococcus piezophilus sp. nov., a novel hyperthermophilic and piezophilic archaeon with a broad pressure range for growth, isolated from a deepest hydrothermal vent at the Mid-Cayman Rise.</title>
        <authorList>
            <person name="Dalmasso C."/>
            <person name="Oger P."/>
            <person name="Selva G."/>
            <person name="Courtine D."/>
            <person name="L'Haridon S."/>
            <person name="Garlaschelli A."/>
            <person name="Roussel E."/>
            <person name="Miyazaki J."/>
            <person name="Reveillaud J."/>
            <person name="Jebbar M."/>
            <person name="Takai K."/>
            <person name="Maignien L."/>
            <person name="Alain K."/>
        </authorList>
    </citation>
    <scope>NUCLEOTIDE SEQUENCE [LARGE SCALE GENOMIC DNA]</scope>
    <source>
        <strain evidence="4">CDGS</strain>
    </source>
</reference>
<dbReference type="KEGG" id="tpie:A7C91_09995"/>
<dbReference type="EMBL" id="CP015520">
    <property type="protein sequence ID" value="ANF23635.1"/>
    <property type="molecule type" value="Genomic_DNA"/>
</dbReference>
<evidence type="ECO:0000256" key="1">
    <source>
        <dbReference type="SAM" id="Phobius"/>
    </source>
</evidence>
<dbReference type="Proteomes" id="UP000076969">
    <property type="component" value="Chromosome"/>
</dbReference>
<accession>A0A172WK19</accession>
<protein>
    <recommendedName>
        <fullName evidence="2">Protein-glutamine gamma-glutamyltransferase-like C-terminal domain-containing protein</fullName>
    </recommendedName>
</protein>
<feature type="domain" description="Protein-glutamine gamma-glutamyltransferase-like C-terminal" evidence="2">
    <location>
        <begin position="180"/>
        <end position="246"/>
    </location>
</feature>
<gene>
    <name evidence="3" type="ORF">A7C91_09995</name>
</gene>
<keyword evidence="4" id="KW-1185">Reference proteome</keyword>
<feature type="transmembrane region" description="Helical" evidence="1">
    <location>
        <begin position="36"/>
        <end position="52"/>
    </location>
</feature>
<evidence type="ECO:0000313" key="4">
    <source>
        <dbReference type="Proteomes" id="UP000076969"/>
    </source>
</evidence>
<dbReference type="Pfam" id="PF13559">
    <property type="entry name" value="DUF4129"/>
    <property type="match status" value="1"/>
</dbReference>
<name>A0A172WK19_9EURY</name>